<evidence type="ECO:0000313" key="2">
    <source>
        <dbReference type="EMBL" id="GAA5110330.1"/>
    </source>
</evidence>
<evidence type="ECO:0008006" key="4">
    <source>
        <dbReference type="Google" id="ProtNLM"/>
    </source>
</evidence>
<feature type="transmembrane region" description="Helical" evidence="1">
    <location>
        <begin position="86"/>
        <end position="103"/>
    </location>
</feature>
<feature type="transmembrane region" description="Helical" evidence="1">
    <location>
        <begin position="53"/>
        <end position="74"/>
    </location>
</feature>
<name>A0ABP9NB80_9PSEU</name>
<proteinExistence type="predicted"/>
<comment type="caution">
    <text evidence="2">The sequence shown here is derived from an EMBL/GenBank/DDBJ whole genome shotgun (WGS) entry which is preliminary data.</text>
</comment>
<keyword evidence="3" id="KW-1185">Reference proteome</keyword>
<evidence type="ECO:0000313" key="3">
    <source>
        <dbReference type="Proteomes" id="UP001500804"/>
    </source>
</evidence>
<keyword evidence="1" id="KW-0472">Membrane</keyword>
<dbReference type="EMBL" id="BAABJO010000001">
    <property type="protein sequence ID" value="GAA5110330.1"/>
    <property type="molecule type" value="Genomic_DNA"/>
</dbReference>
<feature type="transmembrane region" description="Helical" evidence="1">
    <location>
        <begin position="137"/>
        <end position="157"/>
    </location>
</feature>
<gene>
    <name evidence="2" type="ORF">GCM10023320_01950</name>
</gene>
<organism evidence="2 3">
    <name type="scientific">Pseudonocardia adelaidensis</name>
    <dbReference type="NCBI Taxonomy" id="648754"/>
    <lineage>
        <taxon>Bacteria</taxon>
        <taxon>Bacillati</taxon>
        <taxon>Actinomycetota</taxon>
        <taxon>Actinomycetes</taxon>
        <taxon>Pseudonocardiales</taxon>
        <taxon>Pseudonocardiaceae</taxon>
        <taxon>Pseudonocardia</taxon>
    </lineage>
</organism>
<protein>
    <recommendedName>
        <fullName evidence="4">Flagellar biosynthetic protein FliP</fullName>
    </recommendedName>
</protein>
<reference evidence="3" key="1">
    <citation type="journal article" date="2019" name="Int. J. Syst. Evol. Microbiol.">
        <title>The Global Catalogue of Microorganisms (GCM) 10K type strain sequencing project: providing services to taxonomists for standard genome sequencing and annotation.</title>
        <authorList>
            <consortium name="The Broad Institute Genomics Platform"/>
            <consortium name="The Broad Institute Genome Sequencing Center for Infectious Disease"/>
            <person name="Wu L."/>
            <person name="Ma J."/>
        </authorList>
    </citation>
    <scope>NUCLEOTIDE SEQUENCE [LARGE SCALE GENOMIC DNA]</scope>
    <source>
        <strain evidence="3">JCM 18302</strain>
    </source>
</reference>
<sequence>MGTNGPKERARHADVMTPGHDFRHLAVRPGRTTLAAMTTTQTRPHSRPLLRFVAHYVEMVVAMIVGMVALAPLWPAEWVARPDVHAMSMAIDMTIVMGLWMRVRHHSWPRTAEMSAAMFLPFVVLLVPYWLGAISAMTVMVGAHVIMFPLMLAVMLWRRADYWH</sequence>
<accession>A0ABP9NB80</accession>
<evidence type="ECO:0000256" key="1">
    <source>
        <dbReference type="SAM" id="Phobius"/>
    </source>
</evidence>
<keyword evidence="1" id="KW-1133">Transmembrane helix</keyword>
<feature type="transmembrane region" description="Helical" evidence="1">
    <location>
        <begin position="115"/>
        <end position="131"/>
    </location>
</feature>
<dbReference type="Proteomes" id="UP001500804">
    <property type="component" value="Unassembled WGS sequence"/>
</dbReference>
<keyword evidence="1" id="KW-0812">Transmembrane</keyword>